<dbReference type="Pfam" id="PF01609">
    <property type="entry name" value="DDE_Tnp_1"/>
    <property type="match status" value="1"/>
</dbReference>
<dbReference type="EMBL" id="CP048222">
    <property type="protein sequence ID" value="QHT66918.1"/>
    <property type="molecule type" value="Genomic_DNA"/>
</dbReference>
<evidence type="ECO:0000259" key="2">
    <source>
        <dbReference type="Pfam" id="PF13340"/>
    </source>
</evidence>
<dbReference type="Pfam" id="PF13340">
    <property type="entry name" value="DUF4096"/>
    <property type="match status" value="1"/>
</dbReference>
<feature type="domain" description="Transposase IS4-like" evidence="1">
    <location>
        <begin position="95"/>
        <end position="181"/>
    </location>
</feature>
<dbReference type="Proteomes" id="UP000480178">
    <property type="component" value="Chromosome"/>
</dbReference>
<sequence>MYELHENLTDSQWQVIKNIVDDGRKRKVCLKRVVDACLWLTRTGSQWRNLSQTHYPVWQTVAYYFYKWQHNGVWQQVRAMLVKKERERQGRQAEPSRVTIDSQSVKQCGCFSEQVGVDGNKKIDGRKRHLAVDNLGLPWAVYVGAANESDAVAGFELLPQLKSCRRLSLICADAAYKGEFVSYAYYYGWKVDISQKPPSKQGFIPQKGRWQVERSGPATSVHRLHAWLNHYRRLAKDYERTPASAVCFIELAFINIILSKIP</sequence>
<dbReference type="PANTHER" id="PTHR30007">
    <property type="entry name" value="PHP DOMAIN PROTEIN"/>
    <property type="match status" value="1"/>
</dbReference>
<dbReference type="KEGG" id="rhoz:GXP67_20845"/>
<dbReference type="KEGG" id="rhoz:GXP67_06565"/>
<dbReference type="NCBIfam" id="NF033580">
    <property type="entry name" value="transpos_IS5_3"/>
    <property type="match status" value="1"/>
</dbReference>
<protein>
    <submittedName>
        <fullName evidence="4">IS5 family transposase</fullName>
    </submittedName>
</protein>
<evidence type="ECO:0000313" key="6">
    <source>
        <dbReference type="EMBL" id="QHT68923.1"/>
    </source>
</evidence>
<evidence type="ECO:0000313" key="4">
    <source>
        <dbReference type="EMBL" id="QHT66343.1"/>
    </source>
</evidence>
<evidence type="ECO:0000313" key="5">
    <source>
        <dbReference type="EMBL" id="QHT66918.1"/>
    </source>
</evidence>
<gene>
    <name evidence="3" type="ORF">GXP67_05610</name>
    <name evidence="4" type="ORF">GXP67_06565</name>
    <name evidence="5" type="ORF">GXP67_09750</name>
    <name evidence="6" type="ORF">GXP67_20845</name>
</gene>
<accession>A0A6C0GF00</accession>
<dbReference type="GO" id="GO:0006313">
    <property type="term" value="P:DNA transposition"/>
    <property type="evidence" value="ECO:0007669"/>
    <property type="project" value="InterPro"/>
</dbReference>
<dbReference type="EMBL" id="CP048222">
    <property type="protein sequence ID" value="QHT66182.1"/>
    <property type="molecule type" value="Genomic_DNA"/>
</dbReference>
<dbReference type="KEGG" id="rhoz:GXP67_09750"/>
<dbReference type="EMBL" id="CP048222">
    <property type="protein sequence ID" value="QHT66343.1"/>
    <property type="molecule type" value="Genomic_DNA"/>
</dbReference>
<dbReference type="InterPro" id="IPR025161">
    <property type="entry name" value="IS402-like_dom"/>
</dbReference>
<dbReference type="GO" id="GO:0003677">
    <property type="term" value="F:DNA binding"/>
    <property type="evidence" value="ECO:0007669"/>
    <property type="project" value="InterPro"/>
</dbReference>
<name>A0A6C0GF00_9BACT</name>
<evidence type="ECO:0000259" key="1">
    <source>
        <dbReference type="Pfam" id="PF01609"/>
    </source>
</evidence>
<dbReference type="AlphaFoldDB" id="A0A6C0GF00"/>
<dbReference type="EMBL" id="CP048222">
    <property type="protein sequence ID" value="QHT68923.1"/>
    <property type="molecule type" value="Genomic_DNA"/>
</dbReference>
<feature type="domain" description="Insertion element IS402-like" evidence="2">
    <location>
        <begin position="8"/>
        <end position="77"/>
    </location>
</feature>
<dbReference type="PANTHER" id="PTHR30007:SF0">
    <property type="entry name" value="TRANSPOSASE"/>
    <property type="match status" value="1"/>
</dbReference>
<evidence type="ECO:0000313" key="7">
    <source>
        <dbReference type="Proteomes" id="UP000480178"/>
    </source>
</evidence>
<proteinExistence type="predicted"/>
<organism evidence="4 7">
    <name type="scientific">Rhodocytophaga rosea</name>
    <dbReference type="NCBI Taxonomy" id="2704465"/>
    <lineage>
        <taxon>Bacteria</taxon>
        <taxon>Pseudomonadati</taxon>
        <taxon>Bacteroidota</taxon>
        <taxon>Cytophagia</taxon>
        <taxon>Cytophagales</taxon>
        <taxon>Rhodocytophagaceae</taxon>
        <taxon>Rhodocytophaga</taxon>
    </lineage>
</organism>
<evidence type="ECO:0000313" key="3">
    <source>
        <dbReference type="EMBL" id="QHT66182.1"/>
    </source>
</evidence>
<keyword evidence="7" id="KW-1185">Reference proteome</keyword>
<dbReference type="InterPro" id="IPR002559">
    <property type="entry name" value="Transposase_11"/>
</dbReference>
<dbReference type="GO" id="GO:0004803">
    <property type="term" value="F:transposase activity"/>
    <property type="evidence" value="ECO:0007669"/>
    <property type="project" value="InterPro"/>
</dbReference>
<dbReference type="RefSeq" id="WP_162442250.1">
    <property type="nucleotide sequence ID" value="NZ_CP048222.1"/>
</dbReference>
<reference evidence="4 7" key="1">
    <citation type="submission" date="2020-01" db="EMBL/GenBank/DDBJ databases">
        <authorList>
            <person name="Kim M.K."/>
        </authorList>
    </citation>
    <scope>NUCLEOTIDE SEQUENCE [LARGE SCALE GENOMIC DNA]</scope>
    <source>
        <strain evidence="4 7">172606-1</strain>
    </source>
</reference>
<dbReference type="KEGG" id="rhoz:GXP67_05610"/>